<reference evidence="2 3" key="1">
    <citation type="submission" date="2017-02" db="EMBL/GenBank/DDBJ databases">
        <title>Chromobacterium haemolyticum H5244.</title>
        <authorList>
            <person name="Gulvik C.A."/>
        </authorList>
    </citation>
    <scope>NUCLEOTIDE SEQUENCE [LARGE SCALE GENOMIC DNA]</scope>
    <source>
        <strain evidence="2 3">H5244</strain>
    </source>
</reference>
<keyword evidence="1" id="KW-0812">Transmembrane</keyword>
<gene>
    <name evidence="2" type="ORF">B0T45_08060</name>
</gene>
<evidence type="ECO:0000256" key="1">
    <source>
        <dbReference type="SAM" id="Phobius"/>
    </source>
</evidence>
<comment type="caution">
    <text evidence="2">The sequence shown here is derived from an EMBL/GenBank/DDBJ whole genome shotgun (WGS) entry which is preliminary data.</text>
</comment>
<sequence length="78" mass="8836">MTFGEYYRAPALISLLALFVWCGLCWADAGSFWQGLLAMVTGKNLSILSGLVVFWILELAGRVWLRPREGRDSMRLQL</sequence>
<organism evidence="2 3">
    <name type="scientific">Chromobacterium haemolyticum</name>
    <dbReference type="NCBI Taxonomy" id="394935"/>
    <lineage>
        <taxon>Bacteria</taxon>
        <taxon>Pseudomonadati</taxon>
        <taxon>Pseudomonadota</taxon>
        <taxon>Betaproteobacteria</taxon>
        <taxon>Neisseriales</taxon>
        <taxon>Chromobacteriaceae</taxon>
        <taxon>Chromobacterium</taxon>
    </lineage>
</organism>
<keyword evidence="1" id="KW-0472">Membrane</keyword>
<accession>A0A1W0D407</accession>
<dbReference type="EMBL" id="MUKV01000007">
    <property type="protein sequence ID" value="OQS41678.1"/>
    <property type="molecule type" value="Genomic_DNA"/>
</dbReference>
<dbReference type="AlphaFoldDB" id="A0A1W0D407"/>
<evidence type="ECO:0000313" key="3">
    <source>
        <dbReference type="Proteomes" id="UP000192721"/>
    </source>
</evidence>
<evidence type="ECO:0000313" key="2">
    <source>
        <dbReference type="EMBL" id="OQS41678.1"/>
    </source>
</evidence>
<protein>
    <submittedName>
        <fullName evidence="2">Uncharacterized protein</fullName>
    </submittedName>
</protein>
<keyword evidence="1" id="KW-1133">Transmembrane helix</keyword>
<feature type="transmembrane region" description="Helical" evidence="1">
    <location>
        <begin position="46"/>
        <end position="65"/>
    </location>
</feature>
<proteinExistence type="predicted"/>
<dbReference type="RefSeq" id="WP_043631418.1">
    <property type="nucleotide sequence ID" value="NZ_CP109905.1"/>
</dbReference>
<dbReference type="Proteomes" id="UP000192721">
    <property type="component" value="Unassembled WGS sequence"/>
</dbReference>
<name>A0A1W0D407_9NEIS</name>